<feature type="region of interest" description="Disordered" evidence="1">
    <location>
        <begin position="104"/>
        <end position="124"/>
    </location>
</feature>
<organism evidence="3 4">
    <name type="scientific">Monilinia fructicola</name>
    <name type="common">Brown rot fungus</name>
    <name type="synonym">Ciboria fructicola</name>
    <dbReference type="NCBI Taxonomy" id="38448"/>
    <lineage>
        <taxon>Eukaryota</taxon>
        <taxon>Fungi</taxon>
        <taxon>Dikarya</taxon>
        <taxon>Ascomycota</taxon>
        <taxon>Pezizomycotina</taxon>
        <taxon>Leotiomycetes</taxon>
        <taxon>Helotiales</taxon>
        <taxon>Sclerotiniaceae</taxon>
        <taxon>Monilinia</taxon>
    </lineage>
</organism>
<evidence type="ECO:0008006" key="5">
    <source>
        <dbReference type="Google" id="ProtNLM"/>
    </source>
</evidence>
<dbReference type="AlphaFoldDB" id="A0A5M9JUM0"/>
<reference evidence="3 4" key="1">
    <citation type="submission" date="2019-06" db="EMBL/GenBank/DDBJ databases">
        <title>Genome Sequence of the Brown Rot Fungal Pathogen Monilinia fructicola.</title>
        <authorList>
            <person name="De Miccolis Angelini R.M."/>
            <person name="Landi L."/>
            <person name="Abate D."/>
            <person name="Pollastro S."/>
            <person name="Romanazzi G."/>
            <person name="Faretra F."/>
        </authorList>
    </citation>
    <scope>NUCLEOTIDE SEQUENCE [LARGE SCALE GENOMIC DNA]</scope>
    <source>
        <strain evidence="3 4">Mfrc123</strain>
    </source>
</reference>
<dbReference type="VEuPathDB" id="FungiDB:MFRU_026g00730"/>
<name>A0A5M9JUM0_MONFR</name>
<evidence type="ECO:0000313" key="4">
    <source>
        <dbReference type="Proteomes" id="UP000322873"/>
    </source>
</evidence>
<keyword evidence="2" id="KW-0732">Signal</keyword>
<feature type="signal peptide" evidence="2">
    <location>
        <begin position="1"/>
        <end position="25"/>
    </location>
</feature>
<evidence type="ECO:0000313" key="3">
    <source>
        <dbReference type="EMBL" id="KAA8571462.1"/>
    </source>
</evidence>
<evidence type="ECO:0000256" key="1">
    <source>
        <dbReference type="SAM" id="MobiDB-lite"/>
    </source>
</evidence>
<keyword evidence="4" id="KW-1185">Reference proteome</keyword>
<gene>
    <name evidence="3" type="ORF">EYC84_001462</name>
</gene>
<comment type="caution">
    <text evidence="3">The sequence shown here is derived from an EMBL/GenBank/DDBJ whole genome shotgun (WGS) entry which is preliminary data.</text>
</comment>
<feature type="chain" id="PRO_5024439002" description="Extracellular membrane protein CFEM domain-containing protein" evidence="2">
    <location>
        <begin position="26"/>
        <end position="181"/>
    </location>
</feature>
<evidence type="ECO:0000256" key="2">
    <source>
        <dbReference type="SAM" id="SignalP"/>
    </source>
</evidence>
<protein>
    <recommendedName>
        <fullName evidence="5">Extracellular membrane protein CFEM domain-containing protein</fullName>
    </recommendedName>
</protein>
<proteinExistence type="predicted"/>
<accession>A0A5M9JUM0</accession>
<dbReference type="EMBL" id="VICG01000005">
    <property type="protein sequence ID" value="KAA8571462.1"/>
    <property type="molecule type" value="Genomic_DNA"/>
</dbReference>
<sequence>MHTPIPRTLLTLLSLSLFHLPSVAATPPACLLAAINAQDHPSDLTSLCGTLENAVTGNITRKCGEGTYDEAVSAYQATCLEGAGVSITITSSSSASASVASSATKSATPSSADPAVASGSGATSTQSAKATATATATSGSTTAGATGSAASASAVTAKGGVGALAAPGLLAWAGLTGAVWL</sequence>
<dbReference type="Proteomes" id="UP000322873">
    <property type="component" value="Unassembled WGS sequence"/>
</dbReference>